<feature type="region of interest" description="Disordered" evidence="2">
    <location>
        <begin position="347"/>
        <end position="380"/>
    </location>
</feature>
<dbReference type="PANTHER" id="PTHR18964:SF149">
    <property type="entry name" value="BIFUNCTIONAL UDP-N-ACETYLGLUCOSAMINE 2-EPIMERASE_N-ACETYLMANNOSAMINE KINASE"/>
    <property type="match status" value="1"/>
</dbReference>
<name>A0A176Y965_9BRAD</name>
<dbReference type="RefSeq" id="WP_063707914.1">
    <property type="nucleotide sequence ID" value="NZ_LUUB01000107.1"/>
</dbReference>
<dbReference type="OrthoDB" id="7903685at2"/>
<organism evidence="3 4">
    <name type="scientific">Bradyrhizobium centrolobii</name>
    <dbReference type="NCBI Taxonomy" id="1505087"/>
    <lineage>
        <taxon>Bacteria</taxon>
        <taxon>Pseudomonadati</taxon>
        <taxon>Pseudomonadota</taxon>
        <taxon>Alphaproteobacteria</taxon>
        <taxon>Hyphomicrobiales</taxon>
        <taxon>Nitrobacteraceae</taxon>
        <taxon>Bradyrhizobium</taxon>
    </lineage>
</organism>
<evidence type="ECO:0000256" key="2">
    <source>
        <dbReference type="SAM" id="MobiDB-lite"/>
    </source>
</evidence>
<comment type="caution">
    <text evidence="3">The sequence shown here is derived from an EMBL/GenBank/DDBJ whole genome shotgun (WGS) entry which is preliminary data.</text>
</comment>
<comment type="similarity">
    <text evidence="1">Belongs to the ROK (NagC/XylR) family.</text>
</comment>
<proteinExistence type="inferred from homology"/>
<dbReference type="Gene3D" id="3.30.420.40">
    <property type="match status" value="1"/>
</dbReference>
<dbReference type="STRING" id="1505087.AYJ54_30590"/>
<reference evidence="3 4" key="1">
    <citation type="submission" date="2016-03" db="EMBL/GenBank/DDBJ databases">
        <title>Draft Genome Sequence of the Strain BR 10245 (Bradyrhizobium sp.) isolated from nodules of Centrolobium paraense.</title>
        <authorList>
            <person name="Simoes-Araujo J.L.Sr."/>
            <person name="Barauna A.C."/>
            <person name="Silva K."/>
            <person name="Zilli J.E."/>
        </authorList>
    </citation>
    <scope>NUCLEOTIDE SEQUENCE [LARGE SCALE GENOMIC DNA]</scope>
    <source>
        <strain evidence="3 4">BR 10245</strain>
    </source>
</reference>
<dbReference type="InterPro" id="IPR000600">
    <property type="entry name" value="ROK"/>
</dbReference>
<keyword evidence="3" id="KW-0418">Kinase</keyword>
<dbReference type="PANTHER" id="PTHR18964">
    <property type="entry name" value="ROK (REPRESSOR, ORF, KINASE) FAMILY"/>
    <property type="match status" value="1"/>
</dbReference>
<keyword evidence="3" id="KW-0808">Transferase</keyword>
<protein>
    <submittedName>
        <fullName evidence="3">Glucokinase</fullName>
    </submittedName>
</protein>
<keyword evidence="4" id="KW-1185">Reference proteome</keyword>
<sequence>MATDELVKTTGIANHGAGRLPSVDVDSFNIEMKDEEGFLGDRASKGAFREILDHWRKPLRKTGEDPFGKEPSENISKKTLDAMLVGDDTEASAVVHSTIEDFAQELAYVTRRFLKSKAWARTERIVVGGGFRDSRLGELAIARAEIILKSEGFKIDMRPIRHHPDEAGLLGALHLAPSWIFEGYDGILAVDIGGTNIRCGVVETSWKKAKDLAKASVWKSELWRHADDEPKREGAVKRLTKMLKGLIADAESDGLKLAPFIGIACPGVIDEDGSIEKGAQNLPGNWESSKFNLPASLIEAIPQIGEHDTAILMHNDGVVQGLSEVPFMQDVERWGVLTIGTGLGNARFTNRRKDGGNGKDRDSTENGKKKGKESNKNGKE</sequence>
<dbReference type="InterPro" id="IPR043129">
    <property type="entry name" value="ATPase_NBD"/>
</dbReference>
<feature type="compositionally biased region" description="Basic and acidic residues" evidence="2">
    <location>
        <begin position="351"/>
        <end position="380"/>
    </location>
</feature>
<evidence type="ECO:0000313" key="4">
    <source>
        <dbReference type="Proteomes" id="UP000076959"/>
    </source>
</evidence>
<evidence type="ECO:0000256" key="1">
    <source>
        <dbReference type="ARBA" id="ARBA00006479"/>
    </source>
</evidence>
<evidence type="ECO:0000313" key="3">
    <source>
        <dbReference type="EMBL" id="OAF00883.1"/>
    </source>
</evidence>
<dbReference type="SUPFAM" id="SSF53067">
    <property type="entry name" value="Actin-like ATPase domain"/>
    <property type="match status" value="1"/>
</dbReference>
<dbReference type="Proteomes" id="UP000076959">
    <property type="component" value="Unassembled WGS sequence"/>
</dbReference>
<accession>A0A176Y965</accession>
<dbReference type="AlphaFoldDB" id="A0A176Y965"/>
<dbReference type="GO" id="GO:0016301">
    <property type="term" value="F:kinase activity"/>
    <property type="evidence" value="ECO:0007669"/>
    <property type="project" value="UniProtKB-KW"/>
</dbReference>
<dbReference type="EMBL" id="LUUB01000107">
    <property type="protein sequence ID" value="OAF00883.1"/>
    <property type="molecule type" value="Genomic_DNA"/>
</dbReference>
<gene>
    <name evidence="3" type="ORF">AYJ54_30590</name>
</gene>